<name>B9Y3E5_9FIRM</name>
<sequence>MLKTGGNAGFLLCERLDIAGIYAIINPGSRKFRRSFSSFLLVKLEN</sequence>
<organism evidence="1 2">
    <name type="scientific">Holdemania filiformis DSM 12042</name>
    <dbReference type="NCBI Taxonomy" id="545696"/>
    <lineage>
        <taxon>Bacteria</taxon>
        <taxon>Bacillati</taxon>
        <taxon>Bacillota</taxon>
        <taxon>Erysipelotrichia</taxon>
        <taxon>Erysipelotrichales</taxon>
        <taxon>Erysipelotrichaceae</taxon>
        <taxon>Holdemania</taxon>
    </lineage>
</organism>
<dbReference type="EMBL" id="ACCF01000016">
    <property type="protein sequence ID" value="EEF69509.1"/>
    <property type="molecule type" value="Genomic_DNA"/>
</dbReference>
<evidence type="ECO:0000313" key="1">
    <source>
        <dbReference type="EMBL" id="EEF69509.1"/>
    </source>
</evidence>
<protein>
    <submittedName>
        <fullName evidence="1">Uncharacterized protein</fullName>
    </submittedName>
</protein>
<gene>
    <name evidence="1" type="ORF">HOLDEFILI_00320</name>
</gene>
<proteinExistence type="predicted"/>
<accession>B9Y3E5</accession>
<dbReference type="AlphaFoldDB" id="B9Y3E5"/>
<evidence type="ECO:0000313" key="2">
    <source>
        <dbReference type="Proteomes" id="UP000005950"/>
    </source>
</evidence>
<comment type="caution">
    <text evidence="1">The sequence shown here is derived from an EMBL/GenBank/DDBJ whole genome shotgun (WGS) entry which is preliminary data.</text>
</comment>
<reference evidence="1 2" key="1">
    <citation type="submission" date="2008-12" db="EMBL/GenBank/DDBJ databases">
        <authorList>
            <person name="Fulton L."/>
            <person name="Clifton S."/>
            <person name="Fulton B."/>
            <person name="Xu J."/>
            <person name="Minx P."/>
            <person name="Pepin K.H."/>
            <person name="Johnson M."/>
            <person name="Bhonagiri V."/>
            <person name="Nash W.E."/>
            <person name="Mardis E.R."/>
            <person name="Wilson R.K."/>
        </authorList>
    </citation>
    <scope>NUCLEOTIDE SEQUENCE [LARGE SCALE GENOMIC DNA]</scope>
    <source>
        <strain evidence="1 2">DSM 12042</strain>
    </source>
</reference>
<reference evidence="1 2" key="2">
    <citation type="submission" date="2009-02" db="EMBL/GenBank/DDBJ databases">
        <title>Draft genome sequence of Holdemania filiformis DSM 12042.</title>
        <authorList>
            <person name="Sudarsanam P."/>
            <person name="Ley R."/>
            <person name="Guruge J."/>
            <person name="Turnbaugh P.J."/>
            <person name="Mahowald M."/>
            <person name="Liep D."/>
            <person name="Gordon J."/>
        </authorList>
    </citation>
    <scope>NUCLEOTIDE SEQUENCE [LARGE SCALE GENOMIC DNA]</scope>
    <source>
        <strain evidence="1 2">DSM 12042</strain>
    </source>
</reference>
<dbReference type="HOGENOM" id="CLU_3184574_0_0_9"/>
<dbReference type="STRING" id="545696.HOLDEFILI_00320"/>
<dbReference type="Proteomes" id="UP000005950">
    <property type="component" value="Unassembled WGS sequence"/>
</dbReference>